<sequence>MPRPPATADTDRVQAGPGRPRLVQPKRSGSTARDEILDAAAELFTTLGFTATSTRKIADAVGIRQASLYHYFATKDDILAALLDTTVAGSLDQARRLLAGDGPAMDRLLELARLDIEQLVASRWNLGALYLLPEISAERFDDFRRSRTDLAAVYADLAGQAVGDKGDPRTAIPFRVVESVIMVRADEARGEAGPHTAAALIDTLVDAIGRIL</sequence>
<dbReference type="EMBL" id="CP045810">
    <property type="protein sequence ID" value="QHN38575.1"/>
    <property type="molecule type" value="Genomic_DNA"/>
</dbReference>
<dbReference type="InterPro" id="IPR001647">
    <property type="entry name" value="HTH_TetR"/>
</dbReference>
<name>A0A857MAU4_9ACTN</name>
<accession>A0A857MAU4</accession>
<dbReference type="RefSeq" id="WP_005187926.1">
    <property type="nucleotide sequence ID" value="NZ_CP045804.1"/>
</dbReference>
<dbReference type="InterPro" id="IPR009057">
    <property type="entry name" value="Homeodomain-like_sf"/>
</dbReference>
<keyword evidence="1" id="KW-0238">DNA-binding</keyword>
<dbReference type="Gene3D" id="1.10.357.10">
    <property type="entry name" value="Tetracycline Repressor, domain 2"/>
    <property type="match status" value="1"/>
</dbReference>
<evidence type="ECO:0000256" key="1">
    <source>
        <dbReference type="ARBA" id="ARBA00023125"/>
    </source>
</evidence>
<dbReference type="PANTHER" id="PTHR30055">
    <property type="entry name" value="HTH-TYPE TRANSCRIPTIONAL REGULATOR RUTR"/>
    <property type="match status" value="1"/>
</dbReference>
<dbReference type="GO" id="GO:0000976">
    <property type="term" value="F:transcription cis-regulatory region binding"/>
    <property type="evidence" value="ECO:0007669"/>
    <property type="project" value="TreeGrafter"/>
</dbReference>
<evidence type="ECO:0000313" key="2">
    <source>
        <dbReference type="EMBL" id="QHN38575.1"/>
    </source>
</evidence>
<reference evidence="2" key="1">
    <citation type="journal article" date="2021" name="Nat. Microbiol.">
        <title>Cocultivation of an ultrasmall environmental parasitic bacterium with lytic ability against bacteria associated with wastewater foams.</title>
        <authorList>
            <person name="Batinovic S."/>
            <person name="Rose J.J.A."/>
            <person name="Ratcliffe J."/>
            <person name="Seviour R.J."/>
            <person name="Petrovski S."/>
        </authorList>
    </citation>
    <scope>NUCLEOTIDE SEQUENCE</scope>
    <source>
        <strain evidence="2">CON44</strain>
    </source>
</reference>
<dbReference type="PRINTS" id="PR00455">
    <property type="entry name" value="HTHTETR"/>
</dbReference>
<dbReference type="Pfam" id="PF00440">
    <property type="entry name" value="TetR_N"/>
    <property type="match status" value="1"/>
</dbReference>
<dbReference type="PROSITE" id="PS50977">
    <property type="entry name" value="HTH_TETR_2"/>
    <property type="match status" value="1"/>
</dbReference>
<dbReference type="AlphaFoldDB" id="A0A857MAU4"/>
<protein>
    <submittedName>
        <fullName evidence="2">TetR family transcriptional regulator</fullName>
    </submittedName>
</protein>
<dbReference type="PANTHER" id="PTHR30055:SF201">
    <property type="entry name" value="TRANSCRIPTIONAL REGULATORY PROTEIN"/>
    <property type="match status" value="1"/>
</dbReference>
<gene>
    <name evidence="2" type="ORF">GII30_04720</name>
</gene>
<dbReference type="GO" id="GO:0003700">
    <property type="term" value="F:DNA-binding transcription factor activity"/>
    <property type="evidence" value="ECO:0007669"/>
    <property type="project" value="TreeGrafter"/>
</dbReference>
<organism evidence="2">
    <name type="scientific">Gordonia amarae</name>
    <dbReference type="NCBI Taxonomy" id="36821"/>
    <lineage>
        <taxon>Bacteria</taxon>
        <taxon>Bacillati</taxon>
        <taxon>Actinomycetota</taxon>
        <taxon>Actinomycetes</taxon>
        <taxon>Mycobacteriales</taxon>
        <taxon>Gordoniaceae</taxon>
        <taxon>Gordonia</taxon>
    </lineage>
</organism>
<proteinExistence type="predicted"/>
<dbReference type="SUPFAM" id="SSF46689">
    <property type="entry name" value="Homeodomain-like"/>
    <property type="match status" value="1"/>
</dbReference>
<dbReference type="InterPro" id="IPR050109">
    <property type="entry name" value="HTH-type_TetR-like_transc_reg"/>
</dbReference>